<gene>
    <name evidence="1" type="ORF">METZ01_LOCUS45038</name>
</gene>
<dbReference type="EMBL" id="UINC01002038">
    <property type="protein sequence ID" value="SUZ92184.1"/>
    <property type="molecule type" value="Genomic_DNA"/>
</dbReference>
<sequence length="291" mass="32534">MENRIVMMITLRHTHNFLRSIPTASALLVGLGTIILLLSEAGYAQEGDSLPDWSGVWAMNGGTVFDRATVEGQGGSNTPGVREHPPYNAEYEAKYVRNLQLRDDGLFPDPLSFCGIPSGFPRIMNLPDVYEFAVTPKQVWIMAENGPGILRIYTDGREHPDPEMMWPTHTGDSVGHWEGDTLVFDTVSLHSSEEGRTIIDRTGLYLSDVAHIVTRMRKLDEATIEAQMTIEDNKALRALWVVTKTYRKLEEGTRVYDYACAGNNRNPVDVENNRTLILGPDGEILNSDIDR</sequence>
<accession>A0A381RLT7</accession>
<name>A0A381RLT7_9ZZZZ</name>
<protein>
    <submittedName>
        <fullName evidence="1">Uncharacterized protein</fullName>
    </submittedName>
</protein>
<dbReference type="AlphaFoldDB" id="A0A381RLT7"/>
<proteinExistence type="predicted"/>
<organism evidence="1">
    <name type="scientific">marine metagenome</name>
    <dbReference type="NCBI Taxonomy" id="408172"/>
    <lineage>
        <taxon>unclassified sequences</taxon>
        <taxon>metagenomes</taxon>
        <taxon>ecological metagenomes</taxon>
    </lineage>
</organism>
<evidence type="ECO:0000313" key="1">
    <source>
        <dbReference type="EMBL" id="SUZ92184.1"/>
    </source>
</evidence>
<reference evidence="1" key="1">
    <citation type="submission" date="2018-05" db="EMBL/GenBank/DDBJ databases">
        <authorList>
            <person name="Lanie J.A."/>
            <person name="Ng W.-L."/>
            <person name="Kazmierczak K.M."/>
            <person name="Andrzejewski T.M."/>
            <person name="Davidsen T.M."/>
            <person name="Wayne K.J."/>
            <person name="Tettelin H."/>
            <person name="Glass J.I."/>
            <person name="Rusch D."/>
            <person name="Podicherti R."/>
            <person name="Tsui H.-C.T."/>
            <person name="Winkler M.E."/>
        </authorList>
    </citation>
    <scope>NUCLEOTIDE SEQUENCE</scope>
</reference>